<gene>
    <name evidence="4" type="ORF">Glove_55g50</name>
</gene>
<comment type="similarity">
    <text evidence="1">Belongs to the OPA3 family.</text>
</comment>
<comment type="caution">
    <text evidence="4">The sequence shown here is derived from an EMBL/GenBank/DDBJ whole genome shotgun (WGS) entry which is preliminary data.</text>
</comment>
<sequence>MSASKIGYLLIRTLAKPLANSIKVNILLRNYSKTHPTFRKWCISVAQKTYKFEMNLNMYLLGQKDYKIRSLNDAKAVDLGSHFLGESVIFGVTAMLIVWEQTRSRKQNKTLKEAVEKVKNELEENKIIIEKFKKYIEANENNNNDENT</sequence>
<dbReference type="GO" id="GO:0005739">
    <property type="term" value="C:mitochondrion"/>
    <property type="evidence" value="ECO:0007669"/>
    <property type="project" value="TreeGrafter"/>
</dbReference>
<dbReference type="STRING" id="1348612.A0A397JDC3"/>
<dbReference type="Proteomes" id="UP000266861">
    <property type="component" value="Unassembled WGS sequence"/>
</dbReference>
<proteinExistence type="inferred from homology"/>
<keyword evidence="5" id="KW-1185">Reference proteome</keyword>
<reference evidence="4 5" key="1">
    <citation type="submission" date="2018-08" db="EMBL/GenBank/DDBJ databases">
        <title>Genome and evolution of the arbuscular mycorrhizal fungus Diversispora epigaea (formerly Glomus versiforme) and its bacterial endosymbionts.</title>
        <authorList>
            <person name="Sun X."/>
            <person name="Fei Z."/>
            <person name="Harrison M."/>
        </authorList>
    </citation>
    <scope>NUCLEOTIDE SEQUENCE [LARGE SCALE GENOMIC DNA]</scope>
    <source>
        <strain evidence="4 5">IT104</strain>
    </source>
</reference>
<evidence type="ECO:0000256" key="2">
    <source>
        <dbReference type="ARBA" id="ARBA00023054"/>
    </source>
</evidence>
<name>A0A397JDC3_9GLOM</name>
<keyword evidence="2 3" id="KW-0175">Coiled coil</keyword>
<dbReference type="EMBL" id="PQFF01000052">
    <property type="protein sequence ID" value="RHZ86051.1"/>
    <property type="molecule type" value="Genomic_DNA"/>
</dbReference>
<dbReference type="OrthoDB" id="2129069at2759"/>
<protein>
    <recommendedName>
        <fullName evidence="6">Optic atrophy 3-like protein</fullName>
    </recommendedName>
</protein>
<dbReference type="AlphaFoldDB" id="A0A397JDC3"/>
<feature type="coiled-coil region" evidence="3">
    <location>
        <begin position="101"/>
        <end position="131"/>
    </location>
</feature>
<dbReference type="InterPro" id="IPR010754">
    <property type="entry name" value="OPA3-like"/>
</dbReference>
<dbReference type="Pfam" id="PF07047">
    <property type="entry name" value="OPA3"/>
    <property type="match status" value="1"/>
</dbReference>
<evidence type="ECO:0008006" key="6">
    <source>
        <dbReference type="Google" id="ProtNLM"/>
    </source>
</evidence>
<evidence type="ECO:0000313" key="5">
    <source>
        <dbReference type="Proteomes" id="UP000266861"/>
    </source>
</evidence>
<dbReference type="PANTHER" id="PTHR12499">
    <property type="entry name" value="OPTIC ATROPHY 3 PROTEIN OPA3"/>
    <property type="match status" value="1"/>
</dbReference>
<evidence type="ECO:0000256" key="3">
    <source>
        <dbReference type="SAM" id="Coils"/>
    </source>
</evidence>
<dbReference type="PANTHER" id="PTHR12499:SF0">
    <property type="entry name" value="OPTIC ATROPHY 3 PROTEIN"/>
    <property type="match status" value="1"/>
</dbReference>
<evidence type="ECO:0000313" key="4">
    <source>
        <dbReference type="EMBL" id="RHZ86051.1"/>
    </source>
</evidence>
<dbReference type="GO" id="GO:0019216">
    <property type="term" value="P:regulation of lipid metabolic process"/>
    <property type="evidence" value="ECO:0007669"/>
    <property type="project" value="TreeGrafter"/>
</dbReference>
<organism evidence="4 5">
    <name type="scientific">Diversispora epigaea</name>
    <dbReference type="NCBI Taxonomy" id="1348612"/>
    <lineage>
        <taxon>Eukaryota</taxon>
        <taxon>Fungi</taxon>
        <taxon>Fungi incertae sedis</taxon>
        <taxon>Mucoromycota</taxon>
        <taxon>Glomeromycotina</taxon>
        <taxon>Glomeromycetes</taxon>
        <taxon>Diversisporales</taxon>
        <taxon>Diversisporaceae</taxon>
        <taxon>Diversispora</taxon>
    </lineage>
</organism>
<accession>A0A397JDC3</accession>
<evidence type="ECO:0000256" key="1">
    <source>
        <dbReference type="ARBA" id="ARBA00007584"/>
    </source>
</evidence>